<dbReference type="InterPro" id="IPR025938">
    <property type="entry name" value="RRXRR_dom"/>
</dbReference>
<sequence>MSKVFVLDTIYRPLSPIHPAHARQLLRNKKASIYRRFPFTIILHTSLTELPKTPLRLKLDPGAKTTGIALVDDSTGEVVFAAELKHRDFAIRVCWESCYPFIRQL</sequence>
<dbReference type="AlphaFoldDB" id="A0A8J7F1P7"/>
<evidence type="ECO:0000259" key="1">
    <source>
        <dbReference type="Pfam" id="PF14239"/>
    </source>
</evidence>
<protein>
    <submittedName>
        <fullName evidence="2">RRXRR domain-containing protein</fullName>
    </submittedName>
</protein>
<name>A0A8J7F1P7_9CYAN</name>
<comment type="caution">
    <text evidence="2">The sequence shown here is derived from an EMBL/GenBank/DDBJ whole genome shotgun (WGS) entry which is preliminary data.</text>
</comment>
<dbReference type="EMBL" id="JADEWL010000010">
    <property type="protein sequence ID" value="MBE9212088.1"/>
    <property type="molecule type" value="Genomic_DNA"/>
</dbReference>
<evidence type="ECO:0000313" key="2">
    <source>
        <dbReference type="EMBL" id="MBE9212088.1"/>
    </source>
</evidence>
<gene>
    <name evidence="2" type="ORF">IQ247_05075</name>
</gene>
<keyword evidence="3" id="KW-1185">Reference proteome</keyword>
<organism evidence="2 3">
    <name type="scientific">Plectonema cf. radiosum LEGE 06105</name>
    <dbReference type="NCBI Taxonomy" id="945769"/>
    <lineage>
        <taxon>Bacteria</taxon>
        <taxon>Bacillati</taxon>
        <taxon>Cyanobacteriota</taxon>
        <taxon>Cyanophyceae</taxon>
        <taxon>Oscillatoriophycideae</taxon>
        <taxon>Oscillatoriales</taxon>
        <taxon>Microcoleaceae</taxon>
        <taxon>Plectonema</taxon>
    </lineage>
</organism>
<accession>A0A8J7F1P7</accession>
<proteinExistence type="predicted"/>
<dbReference type="Pfam" id="PF14239">
    <property type="entry name" value="RRXRR"/>
    <property type="match status" value="1"/>
</dbReference>
<feature type="domain" description="RRXRR" evidence="1">
    <location>
        <begin position="4"/>
        <end position="92"/>
    </location>
</feature>
<dbReference type="Proteomes" id="UP000620559">
    <property type="component" value="Unassembled WGS sequence"/>
</dbReference>
<evidence type="ECO:0000313" key="3">
    <source>
        <dbReference type="Proteomes" id="UP000620559"/>
    </source>
</evidence>
<dbReference type="RefSeq" id="WP_193917691.1">
    <property type="nucleotide sequence ID" value="NZ_JADEWL010000010.1"/>
</dbReference>
<reference evidence="2" key="1">
    <citation type="submission" date="2020-10" db="EMBL/GenBank/DDBJ databases">
        <authorList>
            <person name="Castelo-Branco R."/>
            <person name="Eusebio N."/>
            <person name="Adriana R."/>
            <person name="Vieira A."/>
            <person name="Brugerolle De Fraissinette N."/>
            <person name="Rezende De Castro R."/>
            <person name="Schneider M.P."/>
            <person name="Vasconcelos V."/>
            <person name="Leao P.N."/>
        </authorList>
    </citation>
    <scope>NUCLEOTIDE SEQUENCE</scope>
    <source>
        <strain evidence="2">LEGE 06105</strain>
    </source>
</reference>